<keyword evidence="1" id="KW-0547">Nucleotide-binding</keyword>
<gene>
    <name evidence="4" type="ORF">VSP0166_LOCUS3046</name>
</gene>
<evidence type="ECO:0000259" key="3">
    <source>
        <dbReference type="SMART" id="SM00847"/>
    </source>
</evidence>
<organism evidence="4">
    <name type="scientific">Vannella robusta</name>
    <dbReference type="NCBI Taxonomy" id="1487602"/>
    <lineage>
        <taxon>Eukaryota</taxon>
        <taxon>Amoebozoa</taxon>
        <taxon>Discosea</taxon>
        <taxon>Flabellinia</taxon>
        <taxon>Vannellidae</taxon>
        <taxon>Vannella</taxon>
    </lineage>
</organism>
<dbReference type="GO" id="GO:0005524">
    <property type="term" value="F:ATP binding"/>
    <property type="evidence" value="ECO:0007669"/>
    <property type="project" value="UniProtKB-KW"/>
</dbReference>
<dbReference type="EMBL" id="HBKP01004223">
    <property type="protein sequence ID" value="CAE2205433.1"/>
    <property type="molecule type" value="Transcribed_RNA"/>
</dbReference>
<keyword evidence="2" id="KW-0067">ATP-binding</keyword>
<name>A0A7S4M7I5_9EUKA</name>
<dbReference type="Pfam" id="PF04408">
    <property type="entry name" value="WHD_HA2"/>
    <property type="match status" value="1"/>
</dbReference>
<reference evidence="4" key="1">
    <citation type="submission" date="2021-01" db="EMBL/GenBank/DDBJ databases">
        <authorList>
            <person name="Corre E."/>
            <person name="Pelletier E."/>
            <person name="Niang G."/>
            <person name="Scheremetjew M."/>
            <person name="Finn R."/>
            <person name="Kale V."/>
            <person name="Holt S."/>
            <person name="Cochrane G."/>
            <person name="Meng A."/>
            <person name="Brown T."/>
            <person name="Cohen L."/>
        </authorList>
    </citation>
    <scope>NUCLEOTIDE SEQUENCE</scope>
    <source>
        <strain evidence="4">DIVA3 518/3/11/1/6</strain>
    </source>
</reference>
<evidence type="ECO:0000313" key="4">
    <source>
        <dbReference type="EMBL" id="CAE2205433.1"/>
    </source>
</evidence>
<dbReference type="SMART" id="SM00847">
    <property type="entry name" value="HA2"/>
    <property type="match status" value="1"/>
</dbReference>
<dbReference type="InterPro" id="IPR007502">
    <property type="entry name" value="Helicase-assoc_dom"/>
</dbReference>
<accession>A0A7S4M7I5</accession>
<evidence type="ECO:0000256" key="1">
    <source>
        <dbReference type="ARBA" id="ARBA00022741"/>
    </source>
</evidence>
<dbReference type="Pfam" id="PF07717">
    <property type="entry name" value="OB_NTP_bind"/>
    <property type="match status" value="1"/>
</dbReference>
<dbReference type="Gene3D" id="1.20.120.1080">
    <property type="match status" value="1"/>
</dbReference>
<dbReference type="AlphaFoldDB" id="A0A7S4M7I5"/>
<evidence type="ECO:0000256" key="2">
    <source>
        <dbReference type="ARBA" id="ARBA00022840"/>
    </source>
</evidence>
<dbReference type="PANTHER" id="PTHR18934:SF136">
    <property type="entry name" value="ATP-DEPENDENT RNA HELICASE DHX35-RELATED"/>
    <property type="match status" value="1"/>
</dbReference>
<dbReference type="Pfam" id="PF21010">
    <property type="entry name" value="HA2_C"/>
    <property type="match status" value="1"/>
</dbReference>
<dbReference type="Gene3D" id="3.40.50.300">
    <property type="entry name" value="P-loop containing nucleotide triphosphate hydrolases"/>
    <property type="match status" value="1"/>
</dbReference>
<proteinExistence type="predicted"/>
<dbReference type="InterPro" id="IPR011709">
    <property type="entry name" value="DEAD-box_helicase_OB_fold"/>
</dbReference>
<dbReference type="GO" id="GO:0003723">
    <property type="term" value="F:RNA binding"/>
    <property type="evidence" value="ECO:0007669"/>
    <property type="project" value="TreeGrafter"/>
</dbReference>
<dbReference type="GO" id="GO:0004386">
    <property type="term" value="F:helicase activity"/>
    <property type="evidence" value="ECO:0007669"/>
    <property type="project" value="TreeGrafter"/>
</dbReference>
<dbReference type="PANTHER" id="PTHR18934">
    <property type="entry name" value="ATP-DEPENDENT RNA HELICASE"/>
    <property type="match status" value="1"/>
</dbReference>
<protein>
    <recommendedName>
        <fullName evidence="3">Helicase-associated domain-containing protein</fullName>
    </recommendedName>
</protein>
<dbReference type="InterPro" id="IPR027417">
    <property type="entry name" value="P-loop_NTPase"/>
</dbReference>
<dbReference type="SUPFAM" id="SSF52540">
    <property type="entry name" value="P-loop containing nucleoside triphosphate hydrolases"/>
    <property type="match status" value="1"/>
</dbReference>
<feature type="domain" description="Helicase-associated" evidence="3">
    <location>
        <begin position="85"/>
        <end position="175"/>
    </location>
</feature>
<sequence>MEALTVVACSKSSAKQRAGRAGREQPGKVYRLYTERDYEQLAQHAVPEIQRCNLTQVVMQLKALGIDDILHFDFLSPPPAKNMANALEMLYALKVLDDNCKLTSFGSTLVEFPLLPSLARVLIASGEFGCCEEILTIVAMLTVPTVWISPKEFRATADKARMTFAVQEGDMLTLLNVFNQFKRAKSKVEWCRRHFVNHRILHKAEEVRAQLVKYARRFRVPVKSSTDSVAIRKAIICGLFANAAQIQPDGSYKTIRGEHTLHLHPSSVLFKYPPPWVLFYEVIRTTKEYMRDVTTVEPEWLGELAPHFYDYKKRKQINLEA</sequence>
<dbReference type="InterPro" id="IPR048333">
    <property type="entry name" value="HA2_WH"/>
</dbReference>